<evidence type="ECO:0000313" key="2">
    <source>
        <dbReference type="EMBL" id="KAK1758582.1"/>
    </source>
</evidence>
<evidence type="ECO:0000256" key="1">
    <source>
        <dbReference type="SAM" id="Phobius"/>
    </source>
</evidence>
<comment type="caution">
    <text evidence="2">The sequence shown here is derived from an EMBL/GenBank/DDBJ whole genome shotgun (WGS) entry which is preliminary data.</text>
</comment>
<feature type="transmembrane region" description="Helical" evidence="1">
    <location>
        <begin position="76"/>
        <end position="100"/>
    </location>
</feature>
<keyword evidence="1" id="KW-0472">Membrane</keyword>
<keyword evidence="1" id="KW-0812">Transmembrane</keyword>
<feature type="transmembrane region" description="Helical" evidence="1">
    <location>
        <begin position="356"/>
        <end position="378"/>
    </location>
</feature>
<feature type="transmembrane region" description="Helical" evidence="1">
    <location>
        <begin position="204"/>
        <end position="228"/>
    </location>
</feature>
<gene>
    <name evidence="2" type="ORF">QBC47DRAFT_375127</name>
</gene>
<feature type="transmembrane region" description="Helical" evidence="1">
    <location>
        <begin position="262"/>
        <end position="283"/>
    </location>
</feature>
<protein>
    <submittedName>
        <fullName evidence="2">Uncharacterized protein</fullName>
    </submittedName>
</protein>
<feature type="transmembrane region" description="Helical" evidence="1">
    <location>
        <begin position="143"/>
        <end position="163"/>
    </location>
</feature>
<name>A0AAJ0BIH3_9PEZI</name>
<dbReference type="Proteomes" id="UP001239445">
    <property type="component" value="Unassembled WGS sequence"/>
</dbReference>
<evidence type="ECO:0000313" key="3">
    <source>
        <dbReference type="Proteomes" id="UP001239445"/>
    </source>
</evidence>
<proteinExistence type="predicted"/>
<organism evidence="2 3">
    <name type="scientific">Echria macrotheca</name>
    <dbReference type="NCBI Taxonomy" id="438768"/>
    <lineage>
        <taxon>Eukaryota</taxon>
        <taxon>Fungi</taxon>
        <taxon>Dikarya</taxon>
        <taxon>Ascomycota</taxon>
        <taxon>Pezizomycotina</taxon>
        <taxon>Sordariomycetes</taxon>
        <taxon>Sordariomycetidae</taxon>
        <taxon>Sordariales</taxon>
        <taxon>Schizotheciaceae</taxon>
        <taxon>Echria</taxon>
    </lineage>
</organism>
<sequence length="570" mass="62646">MASTTPGSREPSWSWPRQHVPLFAGSSSETIIHGHGHEGKSESDDILQPRTEVVEKRRSSRPKSFTADRDIWTRDLCIVGLILGWGAAAAAISTAAVIIAGNVTVPPWLFNRQVLVSSTMYLFNDDTTQPYIKDQRVYLVSDAALVVIPLLLQVCIAFVSGCLESIHSTTLRWALWREGRLAHNTNLRLFTCARGTSGPNAWPANLLSCLGYFLTFGGSSVMLFPLVVNMVLEFDKDDVNADPFRPDADLGPNRYGISFNGWGLLGLGIGLLLQSVISTWCLIYDAKHHVVGTWNSNPLATARACRRLLDVNPSSLETSVSAPAPGTETFCESGSAGKTRSSLLALVPATRTIANWIWASFVLHAIFTVTVAVVAVHVQHSASLAFVRDYLAPVTADFDSVWKIFGLVTARYNQGVYGKSRSNEWAGLLIQSATLSTLLVGLHLADLFGRLMRDEAIWRRAATPKGASFETNMILEEFRNWPSAAIFVYKAMVPWIFSFGVACNVALFVALLPLVTIAVLYLILGLFIEYLIRAEPNGRQPATYGDVRALLGLVDDWNGETIFWRERGRA</sequence>
<dbReference type="AlphaFoldDB" id="A0AAJ0BIH3"/>
<feature type="transmembrane region" description="Helical" evidence="1">
    <location>
        <begin position="487"/>
        <end position="508"/>
    </location>
</feature>
<reference evidence="2" key="1">
    <citation type="submission" date="2023-06" db="EMBL/GenBank/DDBJ databases">
        <title>Genome-scale phylogeny and comparative genomics of the fungal order Sordariales.</title>
        <authorList>
            <consortium name="Lawrence Berkeley National Laboratory"/>
            <person name="Hensen N."/>
            <person name="Bonometti L."/>
            <person name="Westerberg I."/>
            <person name="Brannstrom I.O."/>
            <person name="Guillou S."/>
            <person name="Cros-Aarteil S."/>
            <person name="Calhoun S."/>
            <person name="Haridas S."/>
            <person name="Kuo A."/>
            <person name="Mondo S."/>
            <person name="Pangilinan J."/>
            <person name="Riley R."/>
            <person name="Labutti K."/>
            <person name="Andreopoulos B."/>
            <person name="Lipzen A."/>
            <person name="Chen C."/>
            <person name="Yanf M."/>
            <person name="Daum C."/>
            <person name="Ng V."/>
            <person name="Clum A."/>
            <person name="Steindorff A."/>
            <person name="Ohm R."/>
            <person name="Martin F."/>
            <person name="Silar P."/>
            <person name="Natvig D."/>
            <person name="Lalanne C."/>
            <person name="Gautier V."/>
            <person name="Ament-Velasquez S.L."/>
            <person name="Kruys A."/>
            <person name="Hutchinson M.I."/>
            <person name="Powell A.J."/>
            <person name="Barry K."/>
            <person name="Miller A.N."/>
            <person name="Grigoriev I.V."/>
            <person name="Debuchy R."/>
            <person name="Gladieux P."/>
            <person name="Thoren M.H."/>
            <person name="Johannesson H."/>
        </authorList>
    </citation>
    <scope>NUCLEOTIDE SEQUENCE</scope>
    <source>
        <strain evidence="2">PSN4</strain>
    </source>
</reference>
<feature type="transmembrane region" description="Helical" evidence="1">
    <location>
        <begin position="514"/>
        <end position="532"/>
    </location>
</feature>
<dbReference type="EMBL" id="MU839829">
    <property type="protein sequence ID" value="KAK1758582.1"/>
    <property type="molecule type" value="Genomic_DNA"/>
</dbReference>
<keyword evidence="3" id="KW-1185">Reference proteome</keyword>
<keyword evidence="1" id="KW-1133">Transmembrane helix</keyword>
<feature type="transmembrane region" description="Helical" evidence="1">
    <location>
        <begin position="425"/>
        <end position="445"/>
    </location>
</feature>
<accession>A0AAJ0BIH3</accession>